<evidence type="ECO:0000313" key="3">
    <source>
        <dbReference type="Proteomes" id="UP001151760"/>
    </source>
</evidence>
<comment type="caution">
    <text evidence="2">The sequence shown here is derived from an EMBL/GenBank/DDBJ whole genome shotgun (WGS) entry which is preliminary data.</text>
</comment>
<dbReference type="EMBL" id="BQNB010019300">
    <property type="protein sequence ID" value="GJT83860.1"/>
    <property type="molecule type" value="Genomic_DNA"/>
</dbReference>
<accession>A0ABQ5H881</accession>
<sequence>MNYLPNDVIGLNKVVSFEIVCRDLGITPTVNLFRVFQILCKQGDWFSFAKRRNTEDVYTDEGPSSMKMWKNKFFLLDRRAIPDYLTWRSSQSCVFDDFPTDGYDRNYVTQLCAHLIRLREVNEAVLVRSEICSAWFNQKCDPVFRRKDDNFGNLERDEGNSSRDISAPVQRSGKRLRSLHPCLFNLVLSDRSPTGAANASSPHHADVHRGAVAIGAAGKARAEVIRRQLDPPMDVLAQSALARDHEYDQILDDDFSTATLGEEIDLTLFPLASRSLLHALSVCRWDLHSLCDASSDEVRKLRGQLAEVEVAAARSSESWLLTMQNYQIRHLFCSFIGSGVDGLVRKLLSSDEFNATLARILSLGITSGVERGLCMGRTDAQFEEATQNVSNFFLGAEAVFNKAIAALPSTHFPFLAKIVEAAESALPEIAVLLPLTSLSSTLYS</sequence>
<feature type="region of interest" description="Disordered" evidence="1">
    <location>
        <begin position="151"/>
        <end position="170"/>
    </location>
</feature>
<feature type="compositionally biased region" description="Basic and acidic residues" evidence="1">
    <location>
        <begin position="151"/>
        <end position="161"/>
    </location>
</feature>
<reference evidence="2" key="2">
    <citation type="submission" date="2022-01" db="EMBL/GenBank/DDBJ databases">
        <authorList>
            <person name="Yamashiro T."/>
            <person name="Shiraishi A."/>
            <person name="Satake H."/>
            <person name="Nakayama K."/>
        </authorList>
    </citation>
    <scope>NUCLEOTIDE SEQUENCE</scope>
</reference>
<name>A0ABQ5H881_9ASTR</name>
<evidence type="ECO:0000256" key="1">
    <source>
        <dbReference type="SAM" id="MobiDB-lite"/>
    </source>
</evidence>
<keyword evidence="3" id="KW-1185">Reference proteome</keyword>
<evidence type="ECO:0000313" key="2">
    <source>
        <dbReference type="EMBL" id="GJT83860.1"/>
    </source>
</evidence>
<proteinExistence type="predicted"/>
<protein>
    <submittedName>
        <fullName evidence="2">Uncharacterized protein</fullName>
    </submittedName>
</protein>
<gene>
    <name evidence="2" type="ORF">Tco_1058202</name>
</gene>
<reference evidence="2" key="1">
    <citation type="journal article" date="2022" name="Int. J. Mol. Sci.">
        <title>Draft Genome of Tanacetum Coccineum: Genomic Comparison of Closely Related Tanacetum-Family Plants.</title>
        <authorList>
            <person name="Yamashiro T."/>
            <person name="Shiraishi A."/>
            <person name="Nakayama K."/>
            <person name="Satake H."/>
        </authorList>
    </citation>
    <scope>NUCLEOTIDE SEQUENCE</scope>
</reference>
<organism evidence="2 3">
    <name type="scientific">Tanacetum coccineum</name>
    <dbReference type="NCBI Taxonomy" id="301880"/>
    <lineage>
        <taxon>Eukaryota</taxon>
        <taxon>Viridiplantae</taxon>
        <taxon>Streptophyta</taxon>
        <taxon>Embryophyta</taxon>
        <taxon>Tracheophyta</taxon>
        <taxon>Spermatophyta</taxon>
        <taxon>Magnoliopsida</taxon>
        <taxon>eudicotyledons</taxon>
        <taxon>Gunneridae</taxon>
        <taxon>Pentapetalae</taxon>
        <taxon>asterids</taxon>
        <taxon>campanulids</taxon>
        <taxon>Asterales</taxon>
        <taxon>Asteraceae</taxon>
        <taxon>Asteroideae</taxon>
        <taxon>Anthemideae</taxon>
        <taxon>Anthemidinae</taxon>
        <taxon>Tanacetum</taxon>
    </lineage>
</organism>
<dbReference type="Proteomes" id="UP001151760">
    <property type="component" value="Unassembled WGS sequence"/>
</dbReference>